<protein>
    <submittedName>
        <fullName evidence="2">Uncharacterized protein</fullName>
    </submittedName>
</protein>
<dbReference type="AlphaFoldDB" id="A0A919B2M2"/>
<sequence>MNNEQPSSADHAEVRIVGATPEVCRRVAEALRHCFSSTEQRSYPAGQDGGTRLHLIVDTAHPAEPARSWLAASRSSADERAEAGEACRPRPGERRHDDTG</sequence>
<dbReference type="Proteomes" id="UP000638313">
    <property type="component" value="Unassembled WGS sequence"/>
</dbReference>
<evidence type="ECO:0000256" key="1">
    <source>
        <dbReference type="SAM" id="MobiDB-lite"/>
    </source>
</evidence>
<feature type="compositionally biased region" description="Basic and acidic residues" evidence="1">
    <location>
        <begin position="76"/>
        <end position="100"/>
    </location>
</feature>
<feature type="region of interest" description="Disordered" evidence="1">
    <location>
        <begin position="65"/>
        <end position="100"/>
    </location>
</feature>
<comment type="caution">
    <text evidence="2">The sequence shown here is derived from an EMBL/GenBank/DDBJ whole genome shotgun (WGS) entry which is preliminary data.</text>
</comment>
<feature type="compositionally biased region" description="Low complexity" evidence="1">
    <location>
        <begin position="66"/>
        <end position="75"/>
    </location>
</feature>
<keyword evidence="3" id="KW-1185">Reference proteome</keyword>
<accession>A0A919B2M2</accession>
<evidence type="ECO:0000313" key="2">
    <source>
        <dbReference type="EMBL" id="GHF44361.1"/>
    </source>
</evidence>
<proteinExistence type="predicted"/>
<evidence type="ECO:0000313" key="3">
    <source>
        <dbReference type="Proteomes" id="UP000638313"/>
    </source>
</evidence>
<name>A0A919B2M2_9ACTN</name>
<gene>
    <name evidence="2" type="ORF">GCM10010218_27110</name>
</gene>
<reference evidence="2" key="2">
    <citation type="submission" date="2020-09" db="EMBL/GenBank/DDBJ databases">
        <authorList>
            <person name="Sun Q."/>
            <person name="Ohkuma M."/>
        </authorList>
    </citation>
    <scope>NUCLEOTIDE SEQUENCE</scope>
    <source>
        <strain evidence="2">JCM 4059</strain>
    </source>
</reference>
<reference evidence="2" key="1">
    <citation type="journal article" date="2014" name="Int. J. Syst. Evol. Microbiol.">
        <title>Complete genome sequence of Corynebacterium casei LMG S-19264T (=DSM 44701T), isolated from a smear-ripened cheese.</title>
        <authorList>
            <consortium name="US DOE Joint Genome Institute (JGI-PGF)"/>
            <person name="Walter F."/>
            <person name="Albersmeier A."/>
            <person name="Kalinowski J."/>
            <person name="Ruckert C."/>
        </authorList>
    </citation>
    <scope>NUCLEOTIDE SEQUENCE</scope>
    <source>
        <strain evidence="2">JCM 4059</strain>
    </source>
</reference>
<dbReference type="RefSeq" id="WP_190129760.1">
    <property type="nucleotide sequence ID" value="NZ_BNBD01000004.1"/>
</dbReference>
<organism evidence="2 3">
    <name type="scientific">Streptomyces mashuensis</name>
    <dbReference type="NCBI Taxonomy" id="33904"/>
    <lineage>
        <taxon>Bacteria</taxon>
        <taxon>Bacillati</taxon>
        <taxon>Actinomycetota</taxon>
        <taxon>Actinomycetes</taxon>
        <taxon>Kitasatosporales</taxon>
        <taxon>Streptomycetaceae</taxon>
        <taxon>Streptomyces</taxon>
    </lineage>
</organism>
<dbReference type="EMBL" id="BNBD01000004">
    <property type="protein sequence ID" value="GHF44361.1"/>
    <property type="molecule type" value="Genomic_DNA"/>
</dbReference>